<dbReference type="CDD" id="cd06423">
    <property type="entry name" value="CESA_like"/>
    <property type="match status" value="1"/>
</dbReference>
<gene>
    <name evidence="7" type="ORF">SAMN06265350_102362</name>
</gene>
<comment type="similarity">
    <text evidence="1">Belongs to the glycosyltransferase 2 family.</text>
</comment>
<dbReference type="GO" id="GO:0016757">
    <property type="term" value="F:glycosyltransferase activity"/>
    <property type="evidence" value="ECO:0007669"/>
    <property type="project" value="UniProtKB-KW"/>
</dbReference>
<dbReference type="OrthoDB" id="9766299at2"/>
<dbReference type="PANTHER" id="PTHR43630:SF1">
    <property type="entry name" value="POLY-BETA-1,6-N-ACETYL-D-GLUCOSAMINE SYNTHASE"/>
    <property type="match status" value="1"/>
</dbReference>
<dbReference type="SMART" id="SM00636">
    <property type="entry name" value="Glyco_18"/>
    <property type="match status" value="1"/>
</dbReference>
<dbReference type="InterPro" id="IPR001173">
    <property type="entry name" value="Glyco_trans_2-like"/>
</dbReference>
<evidence type="ECO:0000313" key="8">
    <source>
        <dbReference type="Proteomes" id="UP000315971"/>
    </source>
</evidence>
<evidence type="ECO:0000256" key="3">
    <source>
        <dbReference type="ARBA" id="ARBA00022679"/>
    </source>
</evidence>
<dbReference type="CDD" id="cd10962">
    <property type="entry name" value="CE4_GT2-like"/>
    <property type="match status" value="1"/>
</dbReference>
<dbReference type="InterPro" id="IPR011330">
    <property type="entry name" value="Glyco_hydro/deAcase_b/a-brl"/>
</dbReference>
<dbReference type="Gene3D" id="3.20.20.370">
    <property type="entry name" value="Glycoside hydrolase/deacetylase"/>
    <property type="match status" value="1"/>
</dbReference>
<keyword evidence="8" id="KW-1185">Reference proteome</keyword>
<evidence type="ECO:0000256" key="1">
    <source>
        <dbReference type="ARBA" id="ARBA00006739"/>
    </source>
</evidence>
<feature type="transmembrane region" description="Helical" evidence="4">
    <location>
        <begin position="998"/>
        <end position="1020"/>
    </location>
</feature>
<evidence type="ECO:0000256" key="2">
    <source>
        <dbReference type="ARBA" id="ARBA00022676"/>
    </source>
</evidence>
<feature type="transmembrane region" description="Helical" evidence="4">
    <location>
        <begin position="1040"/>
        <end position="1060"/>
    </location>
</feature>
<proteinExistence type="inferred from homology"/>
<protein>
    <submittedName>
        <fullName evidence="7">Glycosyltransferase, catalytic subunit of cellulose synthase and poly-beta-1,6-N-acetylglucosamine synthase</fullName>
    </submittedName>
</protein>
<feature type="domain" description="GH18" evidence="6">
    <location>
        <begin position="110"/>
        <end position="416"/>
    </location>
</feature>
<dbReference type="GO" id="GO:0016810">
    <property type="term" value="F:hydrolase activity, acting on carbon-nitrogen (but not peptide) bonds"/>
    <property type="evidence" value="ECO:0007669"/>
    <property type="project" value="InterPro"/>
</dbReference>
<evidence type="ECO:0000313" key="7">
    <source>
        <dbReference type="EMBL" id="SMO48555.1"/>
    </source>
</evidence>
<dbReference type="PROSITE" id="PS51910">
    <property type="entry name" value="GH18_2"/>
    <property type="match status" value="1"/>
</dbReference>
<dbReference type="PANTHER" id="PTHR43630">
    <property type="entry name" value="POLY-BETA-1,6-N-ACETYL-D-GLUCOSAMINE SYNTHASE"/>
    <property type="match status" value="1"/>
</dbReference>
<dbReference type="PROSITE" id="PS51677">
    <property type="entry name" value="NODB"/>
    <property type="match status" value="1"/>
</dbReference>
<dbReference type="GO" id="GO:0005975">
    <property type="term" value="P:carbohydrate metabolic process"/>
    <property type="evidence" value="ECO:0007669"/>
    <property type="project" value="InterPro"/>
</dbReference>
<dbReference type="InterPro" id="IPR011583">
    <property type="entry name" value="Chitinase_II/V-like_cat"/>
</dbReference>
<dbReference type="InterPro" id="IPR001223">
    <property type="entry name" value="Glyco_hydro18_cat"/>
</dbReference>
<feature type="transmembrane region" description="Helical" evidence="4">
    <location>
        <begin position="722"/>
        <end position="744"/>
    </location>
</feature>
<keyword evidence="2" id="KW-0328">Glycosyltransferase</keyword>
<organism evidence="7 8">
    <name type="scientific">Solitalea koreensis</name>
    <dbReference type="NCBI Taxonomy" id="543615"/>
    <lineage>
        <taxon>Bacteria</taxon>
        <taxon>Pseudomonadati</taxon>
        <taxon>Bacteroidota</taxon>
        <taxon>Sphingobacteriia</taxon>
        <taxon>Sphingobacteriales</taxon>
        <taxon>Sphingobacteriaceae</taxon>
        <taxon>Solitalea</taxon>
    </lineage>
</organism>
<dbReference type="SUPFAM" id="SSF51445">
    <property type="entry name" value="(Trans)glycosidases"/>
    <property type="match status" value="1"/>
</dbReference>
<dbReference type="Pfam" id="PF00535">
    <property type="entry name" value="Glycos_transf_2"/>
    <property type="match status" value="1"/>
</dbReference>
<dbReference type="SUPFAM" id="SSF88713">
    <property type="entry name" value="Glycoside hydrolase/deacetylase"/>
    <property type="match status" value="1"/>
</dbReference>
<sequence length="1115" mass="126709">MVAHKSQVFHTSNPKRWNRFLWMVRMLLFTLVCMAIVFTIALLRNSSTEVPKLANKNLIYKKILNPDDPIIFKNDQNISYKNMKNVLLDSKPKSVKAQGHKKTSVKKKPAIRAGFYVNWDAQSFTSLRNHIDQMNMILPEWFFVTDTSDIVQSKIDQKALKLIQQHKVPIVAMLSNFTNEQWNGKNVHRIIATPQSRARFINSVIGVLSKNKLQGINVDFEELTETTDEKLIQFQRELYNALHSHGYIVSQDIAPNNEDYNLQVASIYNDYLFIMAYDQHFATSRPGPIAEQKWVENIIDQFGQVVPQEKMVLCLAAYGYDWPKDGEAADVTYQEALTTAAESEGKIKFDNNNYNLSYTYFDDADVPHSVFFTDAATNYNTMKVADQSGLAGVSLWRLGSEDPRIWSFYKKDISSDSTKSGLNMTAMQHVHAVSDIDYIGEGEVLDILSYPTEGQINLTYNIKDQLITEQQYITLPTSYVVKKFGKGEKEIILSFDDGPDERYTPQILDILKKEHIPATFFVIGQNAENNIPLLKTIYKDGYEIGNHSFTHPNMAEISPERQRLEMNSTRRLIECITGHSTVLFRPPFNADAEPQTYAEIEPVAMSKKDNYLTIGESIDPRDWEAGVTADTIFKRVVEQQNLGSIILLHDSGGNRNATIEALPKIIHYFKNKGYKFITVSQLVGKKRDDLMPVISNSKDLLLSKVNYVVAMVMFYFEHTVEAVFILGIIFSVVRMLLIGILAYIQKRKRKSEVLSSATPKVSIIVPAYNEEVNAVNTINNLLKSTYPDFEVIFVDDGSKDNTYNKVWEAFANNNVVKVLTKHNGGKASALNYGITQARSEYVICIDADTQLQYNAIGELMKKFVNETIIAVAGNVKVGNQINILTAWQSIEYITAQNFDRRAFDLLNGITVIPGAIGAFRKDSINKAGMFTTDTMAEDCDLTIRLLKNGGKVVYTPDAIAVTEAPESIKMFIQQRFRWTYGIMQSFWKHRNLCFNPRYRSLGMIALPNVLIFQLLLPIASPLADLLMLYALLSGGVSFVLGYYLMFIFVDAIGAAIAFSFEKENIAKLWLLIPQRFFYRQLMYYILFKAILQAIRGEMINWGVLKRTGNVELKQV</sequence>
<dbReference type="Gene3D" id="3.10.50.10">
    <property type="match status" value="1"/>
</dbReference>
<dbReference type="Gene3D" id="3.90.550.10">
    <property type="entry name" value="Spore Coat Polysaccharide Biosynthesis Protein SpsA, Chain A"/>
    <property type="match status" value="1"/>
</dbReference>
<evidence type="ECO:0000256" key="4">
    <source>
        <dbReference type="SAM" id="Phobius"/>
    </source>
</evidence>
<dbReference type="EMBL" id="FXSZ01000002">
    <property type="protein sequence ID" value="SMO48555.1"/>
    <property type="molecule type" value="Genomic_DNA"/>
</dbReference>
<feature type="transmembrane region" description="Helical" evidence="4">
    <location>
        <begin position="20"/>
        <end position="43"/>
    </location>
</feature>
<keyword evidence="3 7" id="KW-0808">Transferase</keyword>
<dbReference type="InterPro" id="IPR029070">
    <property type="entry name" value="Chitinase_insertion_sf"/>
</dbReference>
<keyword evidence="4" id="KW-0472">Membrane</keyword>
<dbReference type="GO" id="GO:0008061">
    <property type="term" value="F:chitin binding"/>
    <property type="evidence" value="ECO:0007669"/>
    <property type="project" value="InterPro"/>
</dbReference>
<dbReference type="Pfam" id="PF00704">
    <property type="entry name" value="Glyco_hydro_18"/>
    <property type="match status" value="1"/>
</dbReference>
<dbReference type="Proteomes" id="UP000315971">
    <property type="component" value="Unassembled WGS sequence"/>
</dbReference>
<feature type="domain" description="NodB homology" evidence="5">
    <location>
        <begin position="489"/>
        <end position="677"/>
    </location>
</feature>
<dbReference type="InterPro" id="IPR029044">
    <property type="entry name" value="Nucleotide-diphossugar_trans"/>
</dbReference>
<keyword evidence="4" id="KW-0812">Transmembrane</keyword>
<name>A0A521BN67_9SPHI</name>
<keyword evidence="4" id="KW-1133">Transmembrane helix</keyword>
<dbReference type="InterPro" id="IPR002509">
    <property type="entry name" value="NODB_dom"/>
</dbReference>
<evidence type="ECO:0000259" key="5">
    <source>
        <dbReference type="PROSITE" id="PS51677"/>
    </source>
</evidence>
<dbReference type="SUPFAM" id="SSF53448">
    <property type="entry name" value="Nucleotide-diphospho-sugar transferases"/>
    <property type="match status" value="1"/>
</dbReference>
<evidence type="ECO:0000259" key="6">
    <source>
        <dbReference type="PROSITE" id="PS51910"/>
    </source>
</evidence>
<dbReference type="Pfam" id="PF01522">
    <property type="entry name" value="Polysacc_deac_1"/>
    <property type="match status" value="1"/>
</dbReference>
<dbReference type="InterPro" id="IPR017853">
    <property type="entry name" value="GH"/>
</dbReference>
<dbReference type="Gene3D" id="3.20.20.80">
    <property type="entry name" value="Glycosidases"/>
    <property type="match status" value="1"/>
</dbReference>
<dbReference type="AlphaFoldDB" id="A0A521BN67"/>
<accession>A0A521BN67</accession>
<reference evidence="7 8" key="1">
    <citation type="submission" date="2017-05" db="EMBL/GenBank/DDBJ databases">
        <authorList>
            <person name="Varghese N."/>
            <person name="Submissions S."/>
        </authorList>
    </citation>
    <scope>NUCLEOTIDE SEQUENCE [LARGE SCALE GENOMIC DNA]</scope>
    <source>
        <strain evidence="7 8">DSM 21342</strain>
    </source>
</reference>